<dbReference type="Pfam" id="PF03749">
    <property type="entry name" value="SfsA"/>
    <property type="match status" value="1"/>
</dbReference>
<dbReference type="CDD" id="cd22359">
    <property type="entry name" value="SfsA-like_bacterial"/>
    <property type="match status" value="1"/>
</dbReference>
<feature type="domain" description="Sugar fermentation stimulation protein C-terminal" evidence="2">
    <location>
        <begin position="127"/>
        <end position="264"/>
    </location>
</feature>
<dbReference type="HAMAP" id="MF_00095">
    <property type="entry name" value="SfsA"/>
    <property type="match status" value="1"/>
</dbReference>
<dbReference type="PANTHER" id="PTHR30545">
    <property type="entry name" value="SUGAR FERMENTATION STIMULATION PROTEIN A"/>
    <property type="match status" value="1"/>
</dbReference>
<organism evidence="4 5">
    <name type="scientific">Geoanaerobacter pelophilus</name>
    <dbReference type="NCBI Taxonomy" id="60036"/>
    <lineage>
        <taxon>Bacteria</taxon>
        <taxon>Pseudomonadati</taxon>
        <taxon>Thermodesulfobacteriota</taxon>
        <taxon>Desulfuromonadia</taxon>
        <taxon>Geobacterales</taxon>
        <taxon>Geobacteraceae</taxon>
        <taxon>Geoanaerobacter</taxon>
    </lineage>
</organism>
<name>A0ABQ0MG22_9BACT</name>
<evidence type="ECO:0000313" key="5">
    <source>
        <dbReference type="Proteomes" id="UP000194153"/>
    </source>
</evidence>
<dbReference type="PANTHER" id="PTHR30545:SF2">
    <property type="entry name" value="SUGAR FERMENTATION STIMULATION PROTEIN A"/>
    <property type="match status" value="1"/>
</dbReference>
<gene>
    <name evidence="1" type="primary">sfsA</name>
    <name evidence="4" type="ORF">GPEL0_01r1236</name>
</gene>
<reference evidence="5" key="2">
    <citation type="submission" date="2017-05" db="EMBL/GenBank/DDBJ databases">
        <title>Draft genome sequence of Geobacter pelophilus, a iron(III)-reducing bacteria.</title>
        <authorList>
            <person name="Aoyagi T."/>
            <person name="Koike H."/>
            <person name="Morita T."/>
            <person name="Sato Y."/>
            <person name="Habe H."/>
            <person name="Hori T."/>
        </authorList>
    </citation>
    <scope>NUCLEOTIDE SEQUENCE [LARGE SCALE GENOMIC DNA]</scope>
    <source>
        <strain evidence="5">Drf2</strain>
    </source>
</reference>
<evidence type="ECO:0000259" key="3">
    <source>
        <dbReference type="Pfam" id="PF17746"/>
    </source>
</evidence>
<reference evidence="4 5" key="1">
    <citation type="submission" date="2017-04" db="EMBL/GenBank/DDBJ databases">
        <authorList>
            <consortium name="Geobacter pelophilus Genome Sequencing"/>
            <person name="Aoyagi T."/>
            <person name="Koike H."/>
            <person name="Hori T."/>
        </authorList>
    </citation>
    <scope>NUCLEOTIDE SEQUENCE [LARGE SCALE GENOMIC DNA]</scope>
    <source>
        <strain evidence="4 5">Drf2</strain>
    </source>
</reference>
<accession>A0ABQ0MG22</accession>
<proteinExistence type="inferred from homology"/>
<feature type="domain" description="SfsA N-terminal OB" evidence="3">
    <location>
        <begin position="58"/>
        <end position="124"/>
    </location>
</feature>
<dbReference type="Pfam" id="PF17746">
    <property type="entry name" value="SfsA_N"/>
    <property type="match status" value="1"/>
</dbReference>
<protein>
    <recommendedName>
        <fullName evidence="1">Sugar fermentation stimulation protein homolog</fullName>
    </recommendedName>
</protein>
<dbReference type="Proteomes" id="UP000194153">
    <property type="component" value="Unassembled WGS sequence"/>
</dbReference>
<keyword evidence="5" id="KW-1185">Reference proteome</keyword>
<dbReference type="NCBIfam" id="TIGR00230">
    <property type="entry name" value="sfsA"/>
    <property type="match status" value="1"/>
</dbReference>
<evidence type="ECO:0000259" key="2">
    <source>
        <dbReference type="Pfam" id="PF03749"/>
    </source>
</evidence>
<comment type="similarity">
    <text evidence="1">Belongs to the SfsA family.</text>
</comment>
<dbReference type="InterPro" id="IPR041465">
    <property type="entry name" value="SfsA_N"/>
</dbReference>
<dbReference type="Gene3D" id="2.40.50.580">
    <property type="match status" value="1"/>
</dbReference>
<dbReference type="InterPro" id="IPR040452">
    <property type="entry name" value="SfsA_C"/>
</dbReference>
<dbReference type="Gene3D" id="3.40.1350.60">
    <property type="match status" value="1"/>
</dbReference>
<comment type="caution">
    <text evidence="4">The sequence shown here is derived from an EMBL/GenBank/DDBJ whole genome shotgun (WGS) entry which is preliminary data.</text>
</comment>
<evidence type="ECO:0000256" key="1">
    <source>
        <dbReference type="HAMAP-Rule" id="MF_00095"/>
    </source>
</evidence>
<dbReference type="EMBL" id="BDQG01000001">
    <property type="protein sequence ID" value="GAW66048.1"/>
    <property type="molecule type" value="Genomic_DNA"/>
</dbReference>
<evidence type="ECO:0000313" key="4">
    <source>
        <dbReference type="EMBL" id="GAW66048.1"/>
    </source>
</evidence>
<sequence length="276" mass="30710">MKSIHFCIRRLPVAESFFLWTARVANRYPFASFSSDPRSAGQGERMKLPQPLFQGTLIRRYQRFLADVELEDGTVVTAHTPNTGSMMGCACPGNRVLLSKSASLTRKYPHSWELVQADGVWVGINTQLPNLLAKEAILDGTIAELSGYQQIRSEVPYGTRSRIDLLLSGERGLCYVETKNVTLVKDGVALFPDAVSERGQKHLRELMEMVRQGHRAVNLFIVQRGDGSALAPADAIDPVYGRLLREAAQNGVELLAYRAEVTRTEVRLERSLPVVL</sequence>
<dbReference type="InterPro" id="IPR005224">
    <property type="entry name" value="SfsA"/>
</dbReference>